<feature type="domain" description="MacB-like periplasmic core" evidence="10">
    <location>
        <begin position="27"/>
        <end position="192"/>
    </location>
</feature>
<protein>
    <submittedName>
        <fullName evidence="11">ABC transport system permease protein</fullName>
    </submittedName>
</protein>
<evidence type="ECO:0000256" key="5">
    <source>
        <dbReference type="ARBA" id="ARBA00022989"/>
    </source>
</evidence>
<keyword evidence="5 8" id="KW-1133">Transmembrane helix</keyword>
<keyword evidence="4 8" id="KW-0812">Transmembrane</keyword>
<evidence type="ECO:0000256" key="2">
    <source>
        <dbReference type="ARBA" id="ARBA00022448"/>
    </source>
</evidence>
<feature type="transmembrane region" description="Helical" evidence="8">
    <location>
        <begin position="281"/>
        <end position="306"/>
    </location>
</feature>
<keyword evidence="2" id="KW-0813">Transport</keyword>
<evidence type="ECO:0000256" key="1">
    <source>
        <dbReference type="ARBA" id="ARBA00004651"/>
    </source>
</evidence>
<evidence type="ECO:0000256" key="3">
    <source>
        <dbReference type="ARBA" id="ARBA00022475"/>
    </source>
</evidence>
<dbReference type="InterPro" id="IPR003838">
    <property type="entry name" value="ABC3_permease_C"/>
</dbReference>
<evidence type="ECO:0000259" key="10">
    <source>
        <dbReference type="Pfam" id="PF12704"/>
    </source>
</evidence>
<keyword evidence="12" id="KW-1185">Reference proteome</keyword>
<keyword evidence="3" id="KW-1003">Cell membrane</keyword>
<evidence type="ECO:0000256" key="6">
    <source>
        <dbReference type="ARBA" id="ARBA00023136"/>
    </source>
</evidence>
<evidence type="ECO:0000259" key="9">
    <source>
        <dbReference type="Pfam" id="PF02687"/>
    </source>
</evidence>
<feature type="transmembrane region" description="Helical" evidence="8">
    <location>
        <begin position="243"/>
        <end position="260"/>
    </location>
</feature>
<dbReference type="Pfam" id="PF02687">
    <property type="entry name" value="FtsX"/>
    <property type="match status" value="1"/>
</dbReference>
<evidence type="ECO:0000313" key="12">
    <source>
        <dbReference type="Proteomes" id="UP001183619"/>
    </source>
</evidence>
<gene>
    <name evidence="11" type="ORF">J2S37_000778</name>
</gene>
<evidence type="ECO:0000256" key="8">
    <source>
        <dbReference type="SAM" id="Phobius"/>
    </source>
</evidence>
<accession>A0ABU2B6J7</accession>
<sequence length="361" mass="37361">MFLSIREIRKAGSRFALIGSVTVLITLLIVMLTGLTNGLGKQNTGALESLNPDKIAFVSPSSTSEPEVSFTNSAVSDEALNSWRAVEGVEKAIPLGVSQTRLESEHAAEPGALLALPEGTEFAGGTVGDGAVLSAELARKLQVGTGDVITLGGQEASVVGVVDAPEGAVSNYYSHSPVAWVDTHTWQQAAHTSALGTVVLLTVDSHAGDLDVPEHSVVTGLKGSFAGLAAYSSEQGSLRSMQGFLYAISALVTISFLTVWTMQRTRDIAVLRAIGASRRYVLIDALTQSAIILGVGSFLGAVLGWAAGWAVQSTGTVPFHSDWQTVAAPAVGVFILGLIGSLIAVRTVSKVNPLLALGAAQ</sequence>
<feature type="transmembrane region" description="Helical" evidence="8">
    <location>
        <begin position="326"/>
        <end position="345"/>
    </location>
</feature>
<comment type="similarity">
    <text evidence="7">Belongs to the ABC-4 integral membrane protein family.</text>
</comment>
<dbReference type="RefSeq" id="WP_277103308.1">
    <property type="nucleotide sequence ID" value="NZ_BAAAJS010000028.1"/>
</dbReference>
<evidence type="ECO:0000256" key="7">
    <source>
        <dbReference type="ARBA" id="ARBA00038076"/>
    </source>
</evidence>
<dbReference type="EMBL" id="JAVDYF010000001">
    <property type="protein sequence ID" value="MDR7354240.1"/>
    <property type="molecule type" value="Genomic_DNA"/>
</dbReference>
<dbReference type="PANTHER" id="PTHR43738:SF1">
    <property type="entry name" value="HEMIN TRANSPORT SYSTEM PERMEASE PROTEIN HRTB-RELATED"/>
    <property type="match status" value="1"/>
</dbReference>
<comment type="subcellular location">
    <subcellularLocation>
        <location evidence="1">Cell membrane</location>
        <topology evidence="1">Multi-pass membrane protein</topology>
    </subcellularLocation>
</comment>
<name>A0ABU2B6J7_9CORY</name>
<dbReference type="InterPro" id="IPR051125">
    <property type="entry name" value="ABC-4/HrtB_transporter"/>
</dbReference>
<dbReference type="InterPro" id="IPR025857">
    <property type="entry name" value="MacB_PCD"/>
</dbReference>
<feature type="transmembrane region" description="Helical" evidence="8">
    <location>
        <begin position="12"/>
        <end position="35"/>
    </location>
</feature>
<proteinExistence type="inferred from homology"/>
<reference evidence="11 12" key="1">
    <citation type="submission" date="2023-07" db="EMBL/GenBank/DDBJ databases">
        <title>Sequencing the genomes of 1000 actinobacteria strains.</title>
        <authorList>
            <person name="Klenk H.-P."/>
        </authorList>
    </citation>
    <scope>NUCLEOTIDE SEQUENCE [LARGE SCALE GENOMIC DNA]</scope>
    <source>
        <strain evidence="11 12">DSM 44508</strain>
    </source>
</reference>
<evidence type="ECO:0000256" key="4">
    <source>
        <dbReference type="ARBA" id="ARBA00022692"/>
    </source>
</evidence>
<keyword evidence="6 8" id="KW-0472">Membrane</keyword>
<dbReference type="PANTHER" id="PTHR43738">
    <property type="entry name" value="ABC TRANSPORTER, MEMBRANE PROTEIN"/>
    <property type="match status" value="1"/>
</dbReference>
<dbReference type="Proteomes" id="UP001183619">
    <property type="component" value="Unassembled WGS sequence"/>
</dbReference>
<evidence type="ECO:0000313" key="11">
    <source>
        <dbReference type="EMBL" id="MDR7354240.1"/>
    </source>
</evidence>
<dbReference type="Pfam" id="PF12704">
    <property type="entry name" value="MacB_PCD"/>
    <property type="match status" value="1"/>
</dbReference>
<comment type="caution">
    <text evidence="11">The sequence shown here is derived from an EMBL/GenBank/DDBJ whole genome shotgun (WGS) entry which is preliminary data.</text>
</comment>
<feature type="domain" description="ABC3 transporter permease C-terminal" evidence="9">
    <location>
        <begin position="244"/>
        <end position="353"/>
    </location>
</feature>
<organism evidence="11 12">
    <name type="scientific">Corynebacterium felinum</name>
    <dbReference type="NCBI Taxonomy" id="131318"/>
    <lineage>
        <taxon>Bacteria</taxon>
        <taxon>Bacillati</taxon>
        <taxon>Actinomycetota</taxon>
        <taxon>Actinomycetes</taxon>
        <taxon>Mycobacteriales</taxon>
        <taxon>Corynebacteriaceae</taxon>
        <taxon>Corynebacterium</taxon>
    </lineage>
</organism>